<gene>
    <name evidence="4" type="ORF">K450DRAFT_270228</name>
</gene>
<sequence>MDSVLNWDEARVCKWLSSVGYTGYEKKFQENGITGDVLVNLDSEALRDLSIQSAGTRTALLKNIYHLKVQHRVPINDWDYIPPTITYDNEWLGHNGMLDYRKIEAAFQERDATVKHLSDELSKMNNDMARLRDEMMSMWKVIKDKKPLPVPEFEKARSPQSKYPNQWSPHNTRGGQYELSQEQVNSPNSPLEASNSARKMYQHDGYNLDDFNRGQQPVTVNDGGAIKVYGGRIANNSKIELEASKNVRLLLDDPCSKVIPVALRKYNVTDDWYNYALCIQWGTEDNLQERVLSYDEKPLRVLQKLKDQKQNPMFTLKHIKDSKPLTPPGDSNSSLLTSPNLSPPPGVLGRSQSYKAATSMSNPNSFSPSRAVPKPTTSLSSSLHQHKDLPTSPQESSMNTAAGSAMSQSSSAASTLRSLMNPLAKSNNKMAPQIHTTNADNNSRSGGSGTLLAGKAGFDTPVLAPSISAPTASSSTNSKTQSPSKPEHFLGDLGLESGMADVIYSYMMNRSDSSSKDSSKGNEDDM</sequence>
<dbReference type="SUPFAM" id="SSF54236">
    <property type="entry name" value="Ubiquitin-like"/>
    <property type="match status" value="1"/>
</dbReference>
<reference evidence="4" key="2">
    <citation type="journal article" date="2022" name="Proc. Natl. Acad. Sci. U.S.A.">
        <title>Diploid-dominant life cycles characterize the early evolution of Fungi.</title>
        <authorList>
            <person name="Amses K.R."/>
            <person name="Simmons D.R."/>
            <person name="Longcore J.E."/>
            <person name="Mondo S.J."/>
            <person name="Seto K."/>
            <person name="Jeronimo G.H."/>
            <person name="Bonds A.E."/>
            <person name="Quandt C.A."/>
            <person name="Davis W.J."/>
            <person name="Chang Y."/>
            <person name="Federici B.A."/>
            <person name="Kuo A."/>
            <person name="LaButti K."/>
            <person name="Pangilinan J."/>
            <person name="Andreopoulos W."/>
            <person name="Tritt A."/>
            <person name="Riley R."/>
            <person name="Hundley H."/>
            <person name="Johnson J."/>
            <person name="Lipzen A."/>
            <person name="Barry K."/>
            <person name="Lang B.F."/>
            <person name="Cuomo C.A."/>
            <person name="Buchler N.E."/>
            <person name="Grigoriev I.V."/>
            <person name="Spatafora J.W."/>
            <person name="Stajich J.E."/>
            <person name="James T.Y."/>
        </authorList>
    </citation>
    <scope>NUCLEOTIDE SEQUENCE</scope>
    <source>
        <strain evidence="4">AG</strain>
    </source>
</reference>
<dbReference type="PROSITE" id="PS50105">
    <property type="entry name" value="SAM_DOMAIN"/>
    <property type="match status" value="1"/>
</dbReference>
<dbReference type="InterPro" id="IPR013761">
    <property type="entry name" value="SAM/pointed_sf"/>
</dbReference>
<dbReference type="PROSITE" id="PS50200">
    <property type="entry name" value="RA"/>
    <property type="match status" value="1"/>
</dbReference>
<dbReference type="CDD" id="cd01786">
    <property type="entry name" value="RA_STE50"/>
    <property type="match status" value="1"/>
</dbReference>
<feature type="compositionally biased region" description="Polar residues" evidence="1">
    <location>
        <begin position="391"/>
        <end position="400"/>
    </location>
</feature>
<dbReference type="Pfam" id="PF00788">
    <property type="entry name" value="RA"/>
    <property type="match status" value="1"/>
</dbReference>
<feature type="region of interest" description="Disordered" evidence="1">
    <location>
        <begin position="433"/>
        <end position="493"/>
    </location>
</feature>
<dbReference type="InterPro" id="IPR029071">
    <property type="entry name" value="Ubiquitin-like_domsf"/>
</dbReference>
<feature type="region of interest" description="Disordered" evidence="1">
    <location>
        <begin position="312"/>
        <end position="416"/>
    </location>
</feature>
<reference evidence="4" key="1">
    <citation type="submission" date="2021-06" db="EMBL/GenBank/DDBJ databases">
        <authorList>
            <consortium name="DOE Joint Genome Institute"/>
            <person name="Mondo S.J."/>
            <person name="Amses K.R."/>
            <person name="Simmons D.R."/>
            <person name="Longcore J.E."/>
            <person name="Seto K."/>
            <person name="Alves G.H."/>
            <person name="Bonds A.E."/>
            <person name="Quandt C.A."/>
            <person name="Davis W.J."/>
            <person name="Chang Y."/>
            <person name="Letcher P.M."/>
            <person name="Powell M.J."/>
            <person name="Kuo A."/>
            <person name="Labutti K."/>
            <person name="Pangilinan J."/>
            <person name="Andreopoulos W."/>
            <person name="Tritt A."/>
            <person name="Riley R."/>
            <person name="Hundley H."/>
            <person name="Johnson J."/>
            <person name="Lipzen A."/>
            <person name="Barry K."/>
            <person name="Berbee M.L."/>
            <person name="Buchler N.E."/>
            <person name="Grigoriev I.V."/>
            <person name="Spatafora J.W."/>
            <person name="Stajich J.E."/>
            <person name="James T.Y."/>
        </authorList>
    </citation>
    <scope>NUCLEOTIDE SEQUENCE</scope>
    <source>
        <strain evidence="4">AG</strain>
    </source>
</reference>
<feature type="domain" description="SAM" evidence="2">
    <location>
        <begin position="7"/>
        <end position="70"/>
    </location>
</feature>
<keyword evidence="5" id="KW-1185">Reference proteome</keyword>
<dbReference type="RefSeq" id="XP_051446368.1">
    <property type="nucleotide sequence ID" value="XM_051592958.1"/>
</dbReference>
<evidence type="ECO:0000259" key="3">
    <source>
        <dbReference type="PROSITE" id="PS50200"/>
    </source>
</evidence>
<organism evidence="4 5">
    <name type="scientific">Umbelopsis ramanniana AG</name>
    <dbReference type="NCBI Taxonomy" id="1314678"/>
    <lineage>
        <taxon>Eukaryota</taxon>
        <taxon>Fungi</taxon>
        <taxon>Fungi incertae sedis</taxon>
        <taxon>Mucoromycota</taxon>
        <taxon>Mucoromycotina</taxon>
        <taxon>Umbelopsidomycetes</taxon>
        <taxon>Umbelopsidales</taxon>
        <taxon>Umbelopsidaceae</taxon>
        <taxon>Umbelopsis</taxon>
    </lineage>
</organism>
<dbReference type="PANTHER" id="PTHR12573:SF4">
    <property type="entry name" value="AT09986P-RELATED"/>
    <property type="match status" value="1"/>
</dbReference>
<dbReference type="InterPro" id="IPR001660">
    <property type="entry name" value="SAM"/>
</dbReference>
<evidence type="ECO:0000259" key="2">
    <source>
        <dbReference type="PROSITE" id="PS50105"/>
    </source>
</evidence>
<feature type="compositionally biased region" description="Polar residues" evidence="1">
    <location>
        <begin position="433"/>
        <end position="445"/>
    </location>
</feature>
<protein>
    <submittedName>
        <fullName evidence="4">Uncharacterized protein</fullName>
    </submittedName>
</protein>
<dbReference type="Gene3D" id="3.10.20.90">
    <property type="entry name" value="Phosphatidylinositol 3-kinase Catalytic Subunit, Chain A, domain 1"/>
    <property type="match status" value="1"/>
</dbReference>
<accession>A0AAD5EDA8</accession>
<feature type="compositionally biased region" description="Polar residues" evidence="1">
    <location>
        <begin position="350"/>
        <end position="368"/>
    </location>
</feature>
<feature type="compositionally biased region" description="Low complexity" evidence="1">
    <location>
        <begin position="464"/>
        <end position="484"/>
    </location>
</feature>
<dbReference type="SUPFAM" id="SSF47769">
    <property type="entry name" value="SAM/Pointed domain"/>
    <property type="match status" value="1"/>
</dbReference>
<dbReference type="InterPro" id="IPR000159">
    <property type="entry name" value="RA_dom"/>
</dbReference>
<feature type="domain" description="Ras-associating" evidence="3">
    <location>
        <begin position="222"/>
        <end position="321"/>
    </location>
</feature>
<dbReference type="EMBL" id="MU620906">
    <property type="protein sequence ID" value="KAI8581364.1"/>
    <property type="molecule type" value="Genomic_DNA"/>
</dbReference>
<dbReference type="Pfam" id="PF07647">
    <property type="entry name" value="SAM_2"/>
    <property type="match status" value="1"/>
</dbReference>
<proteinExistence type="predicted"/>
<dbReference type="SMART" id="SM00314">
    <property type="entry name" value="RA"/>
    <property type="match status" value="1"/>
</dbReference>
<feature type="compositionally biased region" description="Polar residues" evidence="1">
    <location>
        <begin position="158"/>
        <end position="195"/>
    </location>
</feature>
<feature type="region of interest" description="Disordered" evidence="1">
    <location>
        <begin position="150"/>
        <end position="195"/>
    </location>
</feature>
<evidence type="ECO:0000313" key="5">
    <source>
        <dbReference type="Proteomes" id="UP001206595"/>
    </source>
</evidence>
<dbReference type="SMART" id="SM00454">
    <property type="entry name" value="SAM"/>
    <property type="match status" value="1"/>
</dbReference>
<dbReference type="GeneID" id="75918300"/>
<dbReference type="Proteomes" id="UP001206595">
    <property type="component" value="Unassembled WGS sequence"/>
</dbReference>
<dbReference type="GO" id="GO:0007165">
    <property type="term" value="P:signal transduction"/>
    <property type="evidence" value="ECO:0007669"/>
    <property type="project" value="InterPro"/>
</dbReference>
<feature type="compositionally biased region" description="Low complexity" evidence="1">
    <location>
        <begin position="401"/>
        <end position="414"/>
    </location>
</feature>
<evidence type="ECO:0000256" key="1">
    <source>
        <dbReference type="SAM" id="MobiDB-lite"/>
    </source>
</evidence>
<name>A0AAD5EDA8_UMBRA</name>
<dbReference type="PANTHER" id="PTHR12573">
    <property type="entry name" value="AT09986P-RELATED"/>
    <property type="match status" value="1"/>
</dbReference>
<dbReference type="AlphaFoldDB" id="A0AAD5EDA8"/>
<comment type="caution">
    <text evidence="4">The sequence shown here is derived from an EMBL/GenBank/DDBJ whole genome shotgun (WGS) entry which is preliminary data.</text>
</comment>
<dbReference type="Gene3D" id="1.10.150.50">
    <property type="entry name" value="Transcription Factor, Ets-1"/>
    <property type="match status" value="1"/>
</dbReference>
<feature type="compositionally biased region" description="Low complexity" evidence="1">
    <location>
        <begin position="331"/>
        <end position="340"/>
    </location>
</feature>
<evidence type="ECO:0000313" key="4">
    <source>
        <dbReference type="EMBL" id="KAI8581364.1"/>
    </source>
</evidence>